<protein>
    <submittedName>
        <fullName evidence="2">Uncharacterized protein</fullName>
    </submittedName>
</protein>
<dbReference type="Proteomes" id="UP001168877">
    <property type="component" value="Unassembled WGS sequence"/>
</dbReference>
<dbReference type="Gene3D" id="3.40.50.460">
    <property type="entry name" value="Phosphofructokinase domain"/>
    <property type="match status" value="1"/>
</dbReference>
<accession>A0AA39SKB9</accession>
<dbReference type="AlphaFoldDB" id="A0AA39SKB9"/>
<keyword evidence="3" id="KW-1185">Reference proteome</keyword>
<dbReference type="InterPro" id="IPR050929">
    <property type="entry name" value="PFKA"/>
</dbReference>
<evidence type="ECO:0000313" key="3">
    <source>
        <dbReference type="Proteomes" id="UP001168877"/>
    </source>
</evidence>
<proteinExistence type="predicted"/>
<evidence type="ECO:0000313" key="2">
    <source>
        <dbReference type="EMBL" id="KAK0595642.1"/>
    </source>
</evidence>
<dbReference type="SUPFAM" id="SSF53784">
    <property type="entry name" value="Phosphofructokinase"/>
    <property type="match status" value="1"/>
</dbReference>
<comment type="caution">
    <text evidence="2">The sequence shown here is derived from an EMBL/GenBank/DDBJ whole genome shotgun (WGS) entry which is preliminary data.</text>
</comment>
<gene>
    <name evidence="2" type="ORF">LWI29_008598</name>
</gene>
<keyword evidence="1" id="KW-0021">Allosteric enzyme</keyword>
<name>A0AA39SKB9_ACESA</name>
<dbReference type="PANTHER" id="PTHR45770">
    <property type="entry name" value="ATP-DEPENDENT 6-PHOSPHOFRUCTOKINASE 1"/>
    <property type="match status" value="1"/>
</dbReference>
<dbReference type="Gene3D" id="3.40.50.450">
    <property type="match status" value="1"/>
</dbReference>
<organism evidence="2 3">
    <name type="scientific">Acer saccharum</name>
    <name type="common">Sugar maple</name>
    <dbReference type="NCBI Taxonomy" id="4024"/>
    <lineage>
        <taxon>Eukaryota</taxon>
        <taxon>Viridiplantae</taxon>
        <taxon>Streptophyta</taxon>
        <taxon>Embryophyta</taxon>
        <taxon>Tracheophyta</taxon>
        <taxon>Spermatophyta</taxon>
        <taxon>Magnoliopsida</taxon>
        <taxon>eudicotyledons</taxon>
        <taxon>Gunneridae</taxon>
        <taxon>Pentapetalae</taxon>
        <taxon>rosids</taxon>
        <taxon>malvids</taxon>
        <taxon>Sapindales</taxon>
        <taxon>Sapindaceae</taxon>
        <taxon>Hippocastanoideae</taxon>
        <taxon>Acereae</taxon>
        <taxon>Acer</taxon>
    </lineage>
</organism>
<sequence>MPSDGMHVSMWSIYIEAVLCFQGGYRGFYAQNTLPFTPKIVNDIHNLGGTILGKSCGSCDTSKIVNSIQAKDNNKVIDKSFGFDTAVHEEALRAINAAHVAESIENFIGVVKLMGCYSAMWTVA</sequence>
<reference evidence="2" key="1">
    <citation type="journal article" date="2022" name="Plant J.">
        <title>Strategies of tolerance reflected in two North American maple genomes.</title>
        <authorList>
            <person name="McEvoy S.L."/>
            <person name="Sezen U.U."/>
            <person name="Trouern-Trend A."/>
            <person name="McMahon S.M."/>
            <person name="Schaberg P.G."/>
            <person name="Yang J."/>
            <person name="Wegrzyn J.L."/>
            <person name="Swenson N.G."/>
        </authorList>
    </citation>
    <scope>NUCLEOTIDE SEQUENCE</scope>
    <source>
        <strain evidence="2">NS2018</strain>
    </source>
</reference>
<reference evidence="2" key="2">
    <citation type="submission" date="2023-06" db="EMBL/GenBank/DDBJ databases">
        <authorList>
            <person name="Swenson N.G."/>
            <person name="Wegrzyn J.L."/>
            <person name="Mcevoy S.L."/>
        </authorList>
    </citation>
    <scope>NUCLEOTIDE SEQUENCE</scope>
    <source>
        <strain evidence="2">NS2018</strain>
        <tissue evidence="2">Leaf</tissue>
    </source>
</reference>
<evidence type="ECO:0000256" key="1">
    <source>
        <dbReference type="ARBA" id="ARBA00022533"/>
    </source>
</evidence>
<dbReference type="InterPro" id="IPR035966">
    <property type="entry name" value="PKF_sf"/>
</dbReference>
<dbReference type="EMBL" id="JAUESC010000004">
    <property type="protein sequence ID" value="KAK0595642.1"/>
    <property type="molecule type" value="Genomic_DNA"/>
</dbReference>
<dbReference type="GO" id="GO:0003872">
    <property type="term" value="F:6-phosphofructokinase activity"/>
    <property type="evidence" value="ECO:0007669"/>
    <property type="project" value="InterPro"/>
</dbReference>